<feature type="chain" id="PRO_5031378221" evidence="1">
    <location>
        <begin position="25"/>
        <end position="206"/>
    </location>
</feature>
<dbReference type="Gene3D" id="3.10.620.30">
    <property type="match status" value="1"/>
</dbReference>
<evidence type="ECO:0000313" key="3">
    <source>
        <dbReference type="Proteomes" id="UP000432089"/>
    </source>
</evidence>
<dbReference type="InterPro" id="IPR010319">
    <property type="entry name" value="Transglutaminase-like_Cys_pept"/>
</dbReference>
<keyword evidence="3" id="KW-1185">Reference proteome</keyword>
<dbReference type="PANTHER" id="PTHR39327:SF1">
    <property type="entry name" value="BLR5470 PROTEIN"/>
    <property type="match status" value="1"/>
</dbReference>
<sequence>MGRASRAALALSLCLISAATAAAAATDVTASMPVGSMTTTPIGWIMFCHENADDCRTSGMASLDTTPREATAKFLALLSGVNDRVNAEIKPVTDRELYGVEERWTYATTKGDCEDFALDKRRDLHAAGVPLGDLLMTVVRKRNGEGHAVLTVRTSEGDFILDNLDRRVRPWNETSYTFVKRQSSTDPNIWLAVVGDGDVAVGALRK</sequence>
<dbReference type="Pfam" id="PF06035">
    <property type="entry name" value="Peptidase_C93"/>
    <property type="match status" value="1"/>
</dbReference>
<accession>A0A7V7PMD5</accession>
<protein>
    <submittedName>
        <fullName evidence="2">Transglutaminase-like cysteine peptidase</fullName>
    </submittedName>
</protein>
<feature type="signal peptide" evidence="1">
    <location>
        <begin position="1"/>
        <end position="24"/>
    </location>
</feature>
<dbReference type="AlphaFoldDB" id="A0A7V7PMD5"/>
<comment type="caution">
    <text evidence="2">The sequence shown here is derived from an EMBL/GenBank/DDBJ whole genome shotgun (WGS) entry which is preliminary data.</text>
</comment>
<dbReference type="Proteomes" id="UP000432089">
    <property type="component" value="Unassembled WGS sequence"/>
</dbReference>
<organism evidence="2 3">
    <name type="scientific">Plantimonas leprariae</name>
    <dbReference type="NCBI Taxonomy" id="2615207"/>
    <lineage>
        <taxon>Bacteria</taxon>
        <taxon>Pseudomonadati</taxon>
        <taxon>Pseudomonadota</taxon>
        <taxon>Alphaproteobacteria</taxon>
        <taxon>Hyphomicrobiales</taxon>
        <taxon>Aurantimonadaceae</taxon>
        <taxon>Plantimonas</taxon>
    </lineage>
</organism>
<proteinExistence type="predicted"/>
<keyword evidence="1" id="KW-0732">Signal</keyword>
<evidence type="ECO:0000313" key="2">
    <source>
        <dbReference type="EMBL" id="KAB0677781.1"/>
    </source>
</evidence>
<evidence type="ECO:0000256" key="1">
    <source>
        <dbReference type="SAM" id="SignalP"/>
    </source>
</evidence>
<name>A0A7V7PMD5_9HYPH</name>
<dbReference type="PANTHER" id="PTHR39327">
    <property type="match status" value="1"/>
</dbReference>
<dbReference type="EMBL" id="VZDO01000015">
    <property type="protein sequence ID" value="KAB0677781.1"/>
    <property type="molecule type" value="Genomic_DNA"/>
</dbReference>
<reference evidence="2 3" key="1">
    <citation type="submission" date="2019-09" db="EMBL/GenBank/DDBJ databases">
        <title>YIM 132180 draft genome.</title>
        <authorList>
            <person name="Zhang K."/>
        </authorList>
    </citation>
    <scope>NUCLEOTIDE SEQUENCE [LARGE SCALE GENOMIC DNA]</scope>
    <source>
        <strain evidence="2 3">YIM 132180</strain>
    </source>
</reference>
<gene>
    <name evidence="2" type="ORF">F6X38_17530</name>
</gene>